<dbReference type="RefSeq" id="WP_307185842.1">
    <property type="nucleotide sequence ID" value="NZ_JAUTBA010000001.1"/>
</dbReference>
<organism evidence="1 2">
    <name type="scientific">Sphingobacterium zeae</name>
    <dbReference type="NCBI Taxonomy" id="1776859"/>
    <lineage>
        <taxon>Bacteria</taxon>
        <taxon>Pseudomonadati</taxon>
        <taxon>Bacteroidota</taxon>
        <taxon>Sphingobacteriia</taxon>
        <taxon>Sphingobacteriales</taxon>
        <taxon>Sphingobacteriaceae</taxon>
        <taxon>Sphingobacterium</taxon>
    </lineage>
</organism>
<dbReference type="Proteomes" id="UP001244640">
    <property type="component" value="Unassembled WGS sequence"/>
</dbReference>
<evidence type="ECO:0000313" key="1">
    <source>
        <dbReference type="EMBL" id="MDQ1150147.1"/>
    </source>
</evidence>
<evidence type="ECO:0008006" key="3">
    <source>
        <dbReference type="Google" id="ProtNLM"/>
    </source>
</evidence>
<gene>
    <name evidence="1" type="ORF">QE382_002131</name>
</gene>
<dbReference type="EMBL" id="JAUTBA010000001">
    <property type="protein sequence ID" value="MDQ1150147.1"/>
    <property type="molecule type" value="Genomic_DNA"/>
</dbReference>
<evidence type="ECO:0000313" key="2">
    <source>
        <dbReference type="Proteomes" id="UP001244640"/>
    </source>
</evidence>
<protein>
    <recommendedName>
        <fullName evidence="3">Apea-like HEPN domain-containing protein</fullName>
    </recommendedName>
</protein>
<name>A0ABU0U5B4_9SPHI</name>
<proteinExistence type="predicted"/>
<comment type="caution">
    <text evidence="1">The sequence shown here is derived from an EMBL/GenBank/DDBJ whole genome shotgun (WGS) entry which is preliminary data.</text>
</comment>
<reference evidence="1 2" key="1">
    <citation type="submission" date="2023-07" db="EMBL/GenBank/DDBJ databases">
        <title>Functional and genomic diversity of the sorghum phyllosphere microbiome.</title>
        <authorList>
            <person name="Shade A."/>
        </authorList>
    </citation>
    <scope>NUCLEOTIDE SEQUENCE [LARGE SCALE GENOMIC DNA]</scope>
    <source>
        <strain evidence="1 2">SORGH_AS_0892</strain>
    </source>
</reference>
<accession>A0ABU0U5B4</accession>
<keyword evidence="2" id="KW-1185">Reference proteome</keyword>
<sequence>MYTQLVFIENIELENNVGEFGIYHGSYFIDRLPNEFFVNYGKIMNYQLKTRGIIFRKINRENLPDGHYDLHSELAQIFTFGTWLIKDMSVYTSRSLLFDVAKEEYHLDMRNVFLSRADGTYKKEKINLSILVKAGDLLGRLGKILTTSQRTKIENGEFNYAKSINTIDYSLTNRIDRALNFVFSARETNVVLKKISWYIVALEALFSDGKSNKDIKQKLMARVSSFIGVGNKDRERLKSDINSGFSLRSAFLHGSETAPKKSAHIMHVRISESLDSMIRKTLVSIICDAEIQEIFGDQTKFMSYFKVKARK</sequence>